<name>A0A0G1PI32_9BACT</name>
<dbReference type="FunFam" id="2.10.230.10:FF:000002">
    <property type="entry name" value="Molecular chaperone DnaJ"/>
    <property type="match status" value="1"/>
</dbReference>
<evidence type="ECO:0000256" key="3">
    <source>
        <dbReference type="ARBA" id="ARBA00022771"/>
    </source>
</evidence>
<dbReference type="Gene3D" id="2.10.230.10">
    <property type="entry name" value="Heat shock protein DnaJ, cysteine-rich domain"/>
    <property type="match status" value="1"/>
</dbReference>
<dbReference type="GO" id="GO:0005524">
    <property type="term" value="F:ATP binding"/>
    <property type="evidence" value="ECO:0007669"/>
    <property type="project" value="InterPro"/>
</dbReference>
<feature type="binding site" evidence="8">
    <location>
        <position position="169"/>
    </location>
    <ligand>
        <name>Zn(2+)</name>
        <dbReference type="ChEBI" id="CHEBI:29105"/>
        <label>2</label>
    </ligand>
</feature>
<feature type="binding site" evidence="8">
    <location>
        <position position="206"/>
    </location>
    <ligand>
        <name>Zn(2+)</name>
        <dbReference type="ChEBI" id="CHEBI:29105"/>
        <label>1</label>
    </ligand>
</feature>
<keyword evidence="4 8" id="KW-0862">Zinc</keyword>
<dbReference type="SUPFAM" id="SSF46565">
    <property type="entry name" value="Chaperone J-domain"/>
    <property type="match status" value="1"/>
</dbReference>
<evidence type="ECO:0000313" key="12">
    <source>
        <dbReference type="EMBL" id="KKU32421.1"/>
    </source>
</evidence>
<dbReference type="SUPFAM" id="SSF57938">
    <property type="entry name" value="DnaJ/Hsp40 cysteine-rich domain"/>
    <property type="match status" value="1"/>
</dbReference>
<feature type="binding site" evidence="8">
    <location>
        <position position="149"/>
    </location>
    <ligand>
        <name>Zn(2+)</name>
        <dbReference type="ChEBI" id="CHEBI:29105"/>
        <label>1</label>
    </ligand>
</feature>
<dbReference type="PATRIC" id="fig|1619001.3.peg.739"/>
<comment type="cofactor">
    <cofactor evidence="8">
        <name>Zn(2+)</name>
        <dbReference type="ChEBI" id="CHEBI:29105"/>
    </cofactor>
    <text evidence="8">Binds 2 Zn(2+) ions per monomer.</text>
</comment>
<dbReference type="SMART" id="SM00271">
    <property type="entry name" value="DnaJ"/>
    <property type="match status" value="1"/>
</dbReference>
<feature type="repeat" description="CXXCXGXG motif" evidence="8">
    <location>
        <begin position="149"/>
        <end position="156"/>
    </location>
</feature>
<feature type="binding site" evidence="8">
    <location>
        <position position="166"/>
    </location>
    <ligand>
        <name>Zn(2+)</name>
        <dbReference type="ChEBI" id="CHEBI:29105"/>
        <label>2</label>
    </ligand>
</feature>
<dbReference type="Pfam" id="PF01556">
    <property type="entry name" value="DnaJ_C"/>
    <property type="match status" value="1"/>
</dbReference>
<dbReference type="Pfam" id="PF00684">
    <property type="entry name" value="DnaJ_CXXCXGXG"/>
    <property type="match status" value="1"/>
</dbReference>
<dbReference type="FunFam" id="2.60.260.20:FF:000005">
    <property type="entry name" value="Chaperone protein dnaJ 1, mitochondrial"/>
    <property type="match status" value="1"/>
</dbReference>
<evidence type="ECO:0000259" key="10">
    <source>
        <dbReference type="PROSITE" id="PS50076"/>
    </source>
</evidence>
<evidence type="ECO:0000256" key="7">
    <source>
        <dbReference type="ARBA" id="ARBA00067609"/>
    </source>
</evidence>
<evidence type="ECO:0000256" key="4">
    <source>
        <dbReference type="ARBA" id="ARBA00022833"/>
    </source>
</evidence>
<dbReference type="SUPFAM" id="SSF49493">
    <property type="entry name" value="HSP40/DnaJ peptide-binding domain"/>
    <property type="match status" value="2"/>
</dbReference>
<dbReference type="GO" id="GO:0009408">
    <property type="term" value="P:response to heat"/>
    <property type="evidence" value="ECO:0007669"/>
    <property type="project" value="InterPro"/>
</dbReference>
<evidence type="ECO:0000256" key="8">
    <source>
        <dbReference type="HAMAP-Rule" id="MF_01152"/>
    </source>
</evidence>
<evidence type="ECO:0000256" key="5">
    <source>
        <dbReference type="ARBA" id="ARBA00023186"/>
    </source>
</evidence>
<dbReference type="GO" id="GO:0031072">
    <property type="term" value="F:heat shock protein binding"/>
    <property type="evidence" value="ECO:0007669"/>
    <property type="project" value="InterPro"/>
</dbReference>
<keyword evidence="3 8" id="KW-0863">Zinc-finger</keyword>
<evidence type="ECO:0000259" key="11">
    <source>
        <dbReference type="PROSITE" id="PS51188"/>
    </source>
</evidence>
<dbReference type="PROSITE" id="PS00636">
    <property type="entry name" value="DNAJ_1"/>
    <property type="match status" value="1"/>
</dbReference>
<feature type="repeat" description="CXXCXGXG motif" evidence="8">
    <location>
        <begin position="192"/>
        <end position="199"/>
    </location>
</feature>
<feature type="binding site" evidence="8">
    <location>
        <position position="192"/>
    </location>
    <ligand>
        <name>Zn(2+)</name>
        <dbReference type="ChEBI" id="CHEBI:29105"/>
        <label>2</label>
    </ligand>
</feature>
<dbReference type="GO" id="GO:0042026">
    <property type="term" value="P:protein refolding"/>
    <property type="evidence" value="ECO:0007669"/>
    <property type="project" value="TreeGrafter"/>
</dbReference>
<comment type="subcellular location">
    <subcellularLocation>
        <location evidence="8">Cytoplasm</location>
    </subcellularLocation>
</comment>
<keyword evidence="8" id="KW-0346">Stress response</keyword>
<dbReference type="HAMAP" id="MF_01152">
    <property type="entry name" value="DnaJ"/>
    <property type="match status" value="1"/>
</dbReference>
<dbReference type="PANTHER" id="PTHR43096">
    <property type="entry name" value="DNAJ HOMOLOG 1, MITOCHONDRIAL-RELATED"/>
    <property type="match status" value="1"/>
</dbReference>
<comment type="subunit">
    <text evidence="8">Homodimer.</text>
</comment>
<keyword evidence="1 8" id="KW-0479">Metal-binding</keyword>
<dbReference type="PROSITE" id="PS50076">
    <property type="entry name" value="DNAJ_2"/>
    <property type="match status" value="1"/>
</dbReference>
<gene>
    <name evidence="8" type="primary">dnaJ</name>
    <name evidence="12" type="ORF">UX45_C0017G0002</name>
</gene>
<feature type="repeat" description="CXXCXGXG motif" evidence="8">
    <location>
        <begin position="166"/>
        <end position="173"/>
    </location>
</feature>
<dbReference type="InterPro" id="IPR008971">
    <property type="entry name" value="HSP40/DnaJ_pept-bd"/>
</dbReference>
<proteinExistence type="inferred from homology"/>
<organism evidence="12 13">
    <name type="scientific">Candidatus Uhrbacteria bacterium GW2011_GWF2_46_218</name>
    <dbReference type="NCBI Taxonomy" id="1619001"/>
    <lineage>
        <taxon>Bacteria</taxon>
        <taxon>Candidatus Uhriibacteriota</taxon>
    </lineage>
</organism>
<comment type="similarity">
    <text evidence="6 8">Belongs to the DnaJ family.</text>
</comment>
<dbReference type="AlphaFoldDB" id="A0A0G1PI32"/>
<keyword evidence="5 8" id="KW-0143">Chaperone</keyword>
<evidence type="ECO:0000256" key="9">
    <source>
        <dbReference type="PROSITE-ProRule" id="PRU00546"/>
    </source>
</evidence>
<dbReference type="PANTHER" id="PTHR43096:SF52">
    <property type="entry name" value="DNAJ HOMOLOG 1, MITOCHONDRIAL-RELATED"/>
    <property type="match status" value="1"/>
</dbReference>
<comment type="function">
    <text evidence="8">Participates actively in the response to hyperosmotic and heat shock by preventing the aggregation of stress-denatured proteins and by disaggregating proteins, also in an autonomous, DnaK-independent fashion. Unfolded proteins bind initially to DnaJ; upon interaction with the DnaJ-bound protein, DnaK hydrolyzes its bound ATP, resulting in the formation of a stable complex. GrpE releases ADP from DnaK; ATP binding to DnaK triggers the release of the substrate protein, thus completing the reaction cycle. Several rounds of ATP-dependent interactions between DnaJ, DnaK and GrpE are required for fully efficient folding. Also involved, together with DnaK and GrpE, in the DNA replication of plasmids through activation of initiation proteins.</text>
</comment>
<dbReference type="InterPro" id="IPR018253">
    <property type="entry name" value="DnaJ_domain_CS"/>
</dbReference>
<dbReference type="PROSITE" id="PS51188">
    <property type="entry name" value="ZF_CR"/>
    <property type="match status" value="1"/>
</dbReference>
<feature type="binding site" evidence="8">
    <location>
        <position position="152"/>
    </location>
    <ligand>
        <name>Zn(2+)</name>
        <dbReference type="ChEBI" id="CHEBI:29105"/>
        <label>1</label>
    </ligand>
</feature>
<dbReference type="GO" id="GO:0008270">
    <property type="term" value="F:zinc ion binding"/>
    <property type="evidence" value="ECO:0007669"/>
    <property type="project" value="UniProtKB-UniRule"/>
</dbReference>
<accession>A0A0G1PI32</accession>
<reference evidence="12 13" key="1">
    <citation type="journal article" date="2015" name="Nature">
        <title>rRNA introns, odd ribosomes, and small enigmatic genomes across a large radiation of phyla.</title>
        <authorList>
            <person name="Brown C.T."/>
            <person name="Hug L.A."/>
            <person name="Thomas B.C."/>
            <person name="Sharon I."/>
            <person name="Castelle C.J."/>
            <person name="Singh A."/>
            <person name="Wilkins M.J."/>
            <person name="Williams K.H."/>
            <person name="Banfield J.F."/>
        </authorList>
    </citation>
    <scope>NUCLEOTIDE SEQUENCE [LARGE SCALE GENOMIC DNA]</scope>
</reference>
<evidence type="ECO:0000256" key="1">
    <source>
        <dbReference type="ARBA" id="ARBA00022723"/>
    </source>
</evidence>
<dbReference type="CDD" id="cd10719">
    <property type="entry name" value="DnaJ_zf"/>
    <property type="match status" value="1"/>
</dbReference>
<feature type="domain" description="J" evidence="10">
    <location>
        <begin position="4"/>
        <end position="66"/>
    </location>
</feature>
<dbReference type="InterPro" id="IPR002939">
    <property type="entry name" value="DnaJ_C"/>
</dbReference>
<dbReference type="CDD" id="cd10747">
    <property type="entry name" value="DnaJ_C"/>
    <property type="match status" value="1"/>
</dbReference>
<dbReference type="EMBL" id="LCMG01000017">
    <property type="protein sequence ID" value="KKU32421.1"/>
    <property type="molecule type" value="Genomic_DNA"/>
</dbReference>
<dbReference type="CDD" id="cd06257">
    <property type="entry name" value="DnaJ"/>
    <property type="match status" value="1"/>
</dbReference>
<feature type="repeat" description="CXXCXGXG motif" evidence="8">
    <location>
        <begin position="206"/>
        <end position="213"/>
    </location>
</feature>
<dbReference type="Gene3D" id="1.10.287.110">
    <property type="entry name" value="DnaJ domain"/>
    <property type="match status" value="1"/>
</dbReference>
<dbReference type="PRINTS" id="PR00625">
    <property type="entry name" value="JDOMAIN"/>
</dbReference>
<protein>
    <recommendedName>
        <fullName evidence="7 8">Chaperone protein DnaJ</fullName>
    </recommendedName>
</protein>
<feature type="binding site" evidence="8">
    <location>
        <position position="195"/>
    </location>
    <ligand>
        <name>Zn(2+)</name>
        <dbReference type="ChEBI" id="CHEBI:29105"/>
        <label>2</label>
    </ligand>
</feature>
<dbReference type="InterPro" id="IPR001623">
    <property type="entry name" value="DnaJ_domain"/>
</dbReference>
<dbReference type="NCBIfam" id="NF008035">
    <property type="entry name" value="PRK10767.1"/>
    <property type="match status" value="1"/>
</dbReference>
<keyword evidence="8" id="KW-0235">DNA replication</keyword>
<dbReference type="Gene3D" id="2.60.260.20">
    <property type="entry name" value="Urease metallochaperone UreE, N-terminal domain"/>
    <property type="match status" value="2"/>
</dbReference>
<keyword evidence="8" id="KW-0963">Cytoplasm</keyword>
<dbReference type="GO" id="GO:0005737">
    <property type="term" value="C:cytoplasm"/>
    <property type="evidence" value="ECO:0007669"/>
    <property type="project" value="UniProtKB-SubCell"/>
</dbReference>
<evidence type="ECO:0000256" key="6">
    <source>
        <dbReference type="ARBA" id="ARBA00061004"/>
    </source>
</evidence>
<keyword evidence="2 8" id="KW-0677">Repeat</keyword>
<comment type="caution">
    <text evidence="12">The sequence shown here is derived from an EMBL/GenBank/DDBJ whole genome shotgun (WGS) entry which is preliminary data.</text>
</comment>
<sequence length="355" mass="38381">MAKDYYGILGVSRGASAEEIKKAFYKSAHQHHPDKAGGNEEKFKEVNEAYQVLSDSQKRAQYDQFGSAAFEQGGFGGGQGFSGFDFSGFNGFEDMGDVFGDMFGFGGGKGGRTTRRARGADIQVDVDMEFKDSVFGGERELNITKFSSCHRCAGSGGEPGTSIKTCDTCGGSGVVLTAQRTILGMVQSKRMCADCQGEGQIPSTPCSTCKGEGVEKKRKTLVVTIPPGVEEGNILRLRSEGEAIKGGKPGDLFVRIHVRPDKRFHKEGSTIYTMRTLGFTQAALGDKVEVETVEGKVMVTIPAGTQSGAQFRLRQKGVPTRTGRGDLIVEVRVMTPKKLSKEQKQLLEKLDLKED</sequence>
<dbReference type="InterPro" id="IPR036869">
    <property type="entry name" value="J_dom_sf"/>
</dbReference>
<dbReference type="NCBIfam" id="TIGR02349">
    <property type="entry name" value="DnaJ_bact"/>
    <property type="match status" value="1"/>
</dbReference>
<dbReference type="Pfam" id="PF00226">
    <property type="entry name" value="DnaJ"/>
    <property type="match status" value="1"/>
</dbReference>
<dbReference type="InterPro" id="IPR012724">
    <property type="entry name" value="DnaJ"/>
</dbReference>
<evidence type="ECO:0000313" key="13">
    <source>
        <dbReference type="Proteomes" id="UP000034705"/>
    </source>
</evidence>
<feature type="binding site" evidence="8">
    <location>
        <position position="209"/>
    </location>
    <ligand>
        <name>Zn(2+)</name>
        <dbReference type="ChEBI" id="CHEBI:29105"/>
        <label>1</label>
    </ligand>
</feature>
<feature type="zinc finger region" description="CR-type" evidence="9">
    <location>
        <begin position="136"/>
        <end position="218"/>
    </location>
</feature>
<feature type="domain" description="CR-type" evidence="11">
    <location>
        <begin position="136"/>
        <end position="218"/>
    </location>
</feature>
<dbReference type="InterPro" id="IPR036410">
    <property type="entry name" value="HSP_DnaJ_Cys-rich_dom_sf"/>
</dbReference>
<comment type="domain">
    <text evidence="8">The J domain is necessary and sufficient to stimulate DnaK ATPase activity. Zinc center 1 plays an important role in the autonomous, DnaK-independent chaperone activity of DnaJ. Zinc center 2 is essential for interaction with DnaK and for DnaJ activity.</text>
</comment>
<dbReference type="Proteomes" id="UP000034705">
    <property type="component" value="Unassembled WGS sequence"/>
</dbReference>
<evidence type="ECO:0000256" key="2">
    <source>
        <dbReference type="ARBA" id="ARBA00022737"/>
    </source>
</evidence>
<dbReference type="GO" id="GO:0051082">
    <property type="term" value="F:unfolded protein binding"/>
    <property type="evidence" value="ECO:0007669"/>
    <property type="project" value="UniProtKB-UniRule"/>
</dbReference>
<dbReference type="GO" id="GO:0006260">
    <property type="term" value="P:DNA replication"/>
    <property type="evidence" value="ECO:0007669"/>
    <property type="project" value="UniProtKB-KW"/>
</dbReference>
<dbReference type="InterPro" id="IPR001305">
    <property type="entry name" value="HSP_DnaJ_Cys-rich_dom"/>
</dbReference>